<comment type="caution">
    <text evidence="9">The sequence shown here is derived from an EMBL/GenBank/DDBJ whole genome shotgun (WGS) entry which is preliminary data.</text>
</comment>
<evidence type="ECO:0000313" key="10">
    <source>
        <dbReference type="Proteomes" id="UP000248889"/>
    </source>
</evidence>
<dbReference type="EMBL" id="QKYN01000185">
    <property type="protein sequence ID" value="RAG80997.1"/>
    <property type="molecule type" value="Genomic_DNA"/>
</dbReference>
<keyword evidence="4 7" id="KW-0812">Transmembrane</keyword>
<feature type="transmembrane region" description="Helical" evidence="7">
    <location>
        <begin position="176"/>
        <end position="197"/>
    </location>
</feature>
<dbReference type="SUPFAM" id="SSF103473">
    <property type="entry name" value="MFS general substrate transporter"/>
    <property type="match status" value="1"/>
</dbReference>
<dbReference type="InterPro" id="IPR020846">
    <property type="entry name" value="MFS_dom"/>
</dbReference>
<dbReference type="PANTHER" id="PTHR23517">
    <property type="entry name" value="RESISTANCE PROTEIN MDTM, PUTATIVE-RELATED-RELATED"/>
    <property type="match status" value="1"/>
</dbReference>
<dbReference type="InterPro" id="IPR001958">
    <property type="entry name" value="Tet-R_TetA/multi-R_MdtG-like"/>
</dbReference>
<dbReference type="Proteomes" id="UP000248889">
    <property type="component" value="Unassembled WGS sequence"/>
</dbReference>
<feature type="transmembrane region" description="Helical" evidence="7">
    <location>
        <begin position="390"/>
        <end position="410"/>
    </location>
</feature>
<dbReference type="InterPro" id="IPR050171">
    <property type="entry name" value="MFS_Transporters"/>
</dbReference>
<keyword evidence="2" id="KW-0813">Transport</keyword>
<dbReference type="Pfam" id="PF07690">
    <property type="entry name" value="MFS_1"/>
    <property type="match status" value="1"/>
</dbReference>
<dbReference type="Gene3D" id="1.20.1250.20">
    <property type="entry name" value="MFS general substrate transporter like domains"/>
    <property type="match status" value="1"/>
</dbReference>
<dbReference type="PANTHER" id="PTHR23517:SF2">
    <property type="entry name" value="MULTIDRUG RESISTANCE PROTEIN MDTH"/>
    <property type="match status" value="1"/>
</dbReference>
<dbReference type="OrthoDB" id="4109786at2"/>
<keyword evidence="3" id="KW-1003">Cell membrane</keyword>
<name>A0A2X0I925_9ACTN</name>
<dbReference type="PRINTS" id="PR01035">
    <property type="entry name" value="TCRTETA"/>
</dbReference>
<feature type="transmembrane region" description="Helical" evidence="7">
    <location>
        <begin position="297"/>
        <end position="315"/>
    </location>
</feature>
<evidence type="ECO:0000256" key="5">
    <source>
        <dbReference type="ARBA" id="ARBA00022989"/>
    </source>
</evidence>
<feature type="transmembrane region" description="Helical" evidence="7">
    <location>
        <begin position="89"/>
        <end position="107"/>
    </location>
</feature>
<evidence type="ECO:0000256" key="4">
    <source>
        <dbReference type="ARBA" id="ARBA00022692"/>
    </source>
</evidence>
<evidence type="ECO:0000256" key="2">
    <source>
        <dbReference type="ARBA" id="ARBA00022448"/>
    </source>
</evidence>
<feature type="transmembrane region" description="Helical" evidence="7">
    <location>
        <begin position="263"/>
        <end position="285"/>
    </location>
</feature>
<protein>
    <submittedName>
        <fullName evidence="9">MFS transporter</fullName>
    </submittedName>
</protein>
<feature type="transmembrane region" description="Helical" evidence="7">
    <location>
        <begin position="231"/>
        <end position="257"/>
    </location>
</feature>
<keyword evidence="10" id="KW-1185">Reference proteome</keyword>
<dbReference type="InterPro" id="IPR011701">
    <property type="entry name" value="MFS"/>
</dbReference>
<gene>
    <name evidence="9" type="ORF">DN069_35390</name>
</gene>
<sequence length="414" mass="43165">MPTLTLPRVPLEERLGLPAIRGNRGLLGAATVDSLGTGLVLAFVLVYFAVTTALPLTAVGTALTLARLLAAPTAVAVGPLIDRFGARRVALCGNAVSAVAYAGFLVSGRFWEIVLVAWLAQVGAAGYWTSSTGLVALAAEPDARPRWFALLHTLRNAGLAAGGALGAFAVGAGGTAGLRAVVVANAVSYVLAAALLARWRPACAHATVPPAPALSAVDAGGYRSVLRDRRYLLLIGVNLTFVFPSLVLSLLLAVYVTEGLHRSAWIAGGLLVANGVQVVLTQTVVTRRLARHRPTRVVAWGAGVYAASFALFAALPRVSGWMLTAGLLGAVALYNLAETVTTPFQEELSVAIAPEHLRGRYLAVYQLSWTAGQTAAPGLFTLLLTGSPALPWLFLILLCVAAAVLVTLLGRWRF</sequence>
<evidence type="ECO:0000256" key="1">
    <source>
        <dbReference type="ARBA" id="ARBA00004651"/>
    </source>
</evidence>
<evidence type="ECO:0000256" key="6">
    <source>
        <dbReference type="ARBA" id="ARBA00023136"/>
    </source>
</evidence>
<feature type="transmembrane region" description="Helical" evidence="7">
    <location>
        <begin position="149"/>
        <end position="170"/>
    </location>
</feature>
<dbReference type="InterPro" id="IPR036259">
    <property type="entry name" value="MFS_trans_sf"/>
</dbReference>
<feature type="domain" description="Major facilitator superfamily (MFS) profile" evidence="8">
    <location>
        <begin position="1"/>
        <end position="414"/>
    </location>
</feature>
<accession>A0A2X0I925</accession>
<dbReference type="PROSITE" id="PS50850">
    <property type="entry name" value="MFS"/>
    <property type="match status" value="1"/>
</dbReference>
<keyword evidence="5 7" id="KW-1133">Transmembrane helix</keyword>
<dbReference type="GO" id="GO:0022857">
    <property type="term" value="F:transmembrane transporter activity"/>
    <property type="evidence" value="ECO:0007669"/>
    <property type="project" value="InterPro"/>
</dbReference>
<comment type="subcellular location">
    <subcellularLocation>
        <location evidence="1">Cell membrane</location>
        <topology evidence="1">Multi-pass membrane protein</topology>
    </subcellularLocation>
</comment>
<keyword evidence="6 7" id="KW-0472">Membrane</keyword>
<evidence type="ECO:0000313" key="9">
    <source>
        <dbReference type="EMBL" id="RAG80997.1"/>
    </source>
</evidence>
<evidence type="ECO:0000256" key="3">
    <source>
        <dbReference type="ARBA" id="ARBA00022475"/>
    </source>
</evidence>
<dbReference type="GO" id="GO:0005886">
    <property type="term" value="C:plasma membrane"/>
    <property type="evidence" value="ECO:0007669"/>
    <property type="project" value="UniProtKB-SubCell"/>
</dbReference>
<reference evidence="9 10" key="1">
    <citation type="submission" date="2018-06" db="EMBL/GenBank/DDBJ databases">
        <title>Streptacidiphilus pinicola sp. nov., isolated from pine grove soil.</title>
        <authorList>
            <person name="Roh S.G."/>
            <person name="Park S."/>
            <person name="Kim M.-K."/>
            <person name="Yun B.-R."/>
            <person name="Park J."/>
            <person name="Kim M.J."/>
            <person name="Kim Y.S."/>
            <person name="Kim S.B."/>
        </authorList>
    </citation>
    <scope>NUCLEOTIDE SEQUENCE [LARGE SCALE GENOMIC DNA]</scope>
    <source>
        <strain evidence="9 10">MMS16-CNU450</strain>
    </source>
</reference>
<feature type="transmembrane region" description="Helical" evidence="7">
    <location>
        <begin position="113"/>
        <end position="137"/>
    </location>
</feature>
<organism evidence="9 10">
    <name type="scientific">Streptacidiphilus pinicola</name>
    <dbReference type="NCBI Taxonomy" id="2219663"/>
    <lineage>
        <taxon>Bacteria</taxon>
        <taxon>Bacillati</taxon>
        <taxon>Actinomycetota</taxon>
        <taxon>Actinomycetes</taxon>
        <taxon>Kitasatosporales</taxon>
        <taxon>Streptomycetaceae</taxon>
        <taxon>Streptacidiphilus</taxon>
    </lineage>
</organism>
<dbReference type="AlphaFoldDB" id="A0A2X0I925"/>
<proteinExistence type="predicted"/>
<evidence type="ECO:0000259" key="8">
    <source>
        <dbReference type="PROSITE" id="PS50850"/>
    </source>
</evidence>
<evidence type="ECO:0000256" key="7">
    <source>
        <dbReference type="SAM" id="Phobius"/>
    </source>
</evidence>